<dbReference type="Proteomes" id="UP000008370">
    <property type="component" value="Unassembled WGS sequence"/>
</dbReference>
<accession>K5X6R9</accession>
<sequence>MDPLLVTSSPYIQEQHDFQPSSNSAHFDINHSESPYLVDSFAFDQDYPQDNGHFPHTPSYNGSYQNSPYSVLSDLPNFDNPDGSDPLALFDENPSGISITEEYDPAEYDIPNSSGLITFDEHYMSTIDSANTQVSVSITPPSYDNAPSPSAYDHASPASSNGADDDRSRASSSSSYMPPNSPPLNDFTQNFESMHFESPSWSTSRLPPDRRSPPAQQKTQSPPQLVIPDISSPATTVHDEPPTINAPEGDGMLTGPQLHIVPATPISGGGGTTQSVPFLQQSAYHLLVVFCSACCYVSSVSSTLRTWSRA</sequence>
<dbReference type="InParanoid" id="K5X6R9"/>
<evidence type="ECO:0000256" key="1">
    <source>
        <dbReference type="SAM" id="MobiDB-lite"/>
    </source>
</evidence>
<reference evidence="2 3" key="1">
    <citation type="journal article" date="2012" name="BMC Genomics">
        <title>Comparative genomics of the white-rot fungi, Phanerochaete carnosa and P. chrysosporium, to elucidate the genetic basis of the distinct wood types they colonize.</title>
        <authorList>
            <person name="Suzuki H."/>
            <person name="MacDonald J."/>
            <person name="Syed K."/>
            <person name="Salamov A."/>
            <person name="Hori C."/>
            <person name="Aerts A."/>
            <person name="Henrissat B."/>
            <person name="Wiebenga A."/>
            <person name="vanKuyk P.A."/>
            <person name="Barry K."/>
            <person name="Lindquist E."/>
            <person name="LaButti K."/>
            <person name="Lapidus A."/>
            <person name="Lucas S."/>
            <person name="Coutinho P."/>
            <person name="Gong Y."/>
            <person name="Samejima M."/>
            <person name="Mahadevan R."/>
            <person name="Abou-Zaid M."/>
            <person name="de Vries R.P."/>
            <person name="Igarashi K."/>
            <person name="Yadav J.S."/>
            <person name="Grigoriev I.V."/>
            <person name="Master E.R."/>
        </authorList>
    </citation>
    <scope>NUCLEOTIDE SEQUENCE [LARGE SCALE GENOMIC DNA]</scope>
    <source>
        <strain evidence="2 3">HHB-10118-sp</strain>
    </source>
</reference>
<dbReference type="OrthoDB" id="4748970at2759"/>
<dbReference type="GeneID" id="18915650"/>
<dbReference type="HOGENOM" id="CLU_057564_0_0_1"/>
<dbReference type="EMBL" id="JH930470">
    <property type="protein sequence ID" value="EKM58582.1"/>
    <property type="molecule type" value="Genomic_DNA"/>
</dbReference>
<dbReference type="KEGG" id="pco:PHACADRAFT_253035"/>
<dbReference type="AlphaFoldDB" id="K5X6R9"/>
<name>K5X6R9_PHACS</name>
<organism evidence="2 3">
    <name type="scientific">Phanerochaete carnosa (strain HHB-10118-sp)</name>
    <name type="common">White-rot fungus</name>
    <name type="synonym">Peniophora carnosa</name>
    <dbReference type="NCBI Taxonomy" id="650164"/>
    <lineage>
        <taxon>Eukaryota</taxon>
        <taxon>Fungi</taxon>
        <taxon>Dikarya</taxon>
        <taxon>Basidiomycota</taxon>
        <taxon>Agaricomycotina</taxon>
        <taxon>Agaricomycetes</taxon>
        <taxon>Polyporales</taxon>
        <taxon>Phanerochaetaceae</taxon>
        <taxon>Phanerochaete</taxon>
    </lineage>
</organism>
<feature type="region of interest" description="Disordered" evidence="1">
    <location>
        <begin position="136"/>
        <end position="266"/>
    </location>
</feature>
<gene>
    <name evidence="2" type="ORF">PHACADRAFT_253035</name>
</gene>
<feature type="compositionally biased region" description="Polar residues" evidence="1">
    <location>
        <begin position="136"/>
        <end position="148"/>
    </location>
</feature>
<keyword evidence="3" id="KW-1185">Reference proteome</keyword>
<feature type="compositionally biased region" description="Polar residues" evidence="1">
    <location>
        <begin position="214"/>
        <end position="223"/>
    </location>
</feature>
<dbReference type="RefSeq" id="XP_007393890.1">
    <property type="nucleotide sequence ID" value="XM_007393828.1"/>
</dbReference>
<protein>
    <submittedName>
        <fullName evidence="2">Uncharacterized protein</fullName>
    </submittedName>
</protein>
<dbReference type="STRING" id="650164.K5X6R9"/>
<evidence type="ECO:0000313" key="3">
    <source>
        <dbReference type="Proteomes" id="UP000008370"/>
    </source>
</evidence>
<proteinExistence type="predicted"/>
<evidence type="ECO:0000313" key="2">
    <source>
        <dbReference type="EMBL" id="EKM58582.1"/>
    </source>
</evidence>